<reference evidence="1 2" key="1">
    <citation type="submission" date="2020-09" db="EMBL/GenBank/DDBJ databases">
        <title>De no assembly of potato wild relative species, Solanum commersonii.</title>
        <authorList>
            <person name="Cho K."/>
        </authorList>
    </citation>
    <scope>NUCLEOTIDE SEQUENCE [LARGE SCALE GENOMIC DNA]</scope>
    <source>
        <strain evidence="1">LZ3.2</strain>
        <tissue evidence="1">Leaf</tissue>
    </source>
</reference>
<keyword evidence="2" id="KW-1185">Reference proteome</keyword>
<evidence type="ECO:0000313" key="2">
    <source>
        <dbReference type="Proteomes" id="UP000824120"/>
    </source>
</evidence>
<comment type="caution">
    <text evidence="1">The sequence shown here is derived from an EMBL/GenBank/DDBJ whole genome shotgun (WGS) entry which is preliminary data.</text>
</comment>
<protein>
    <submittedName>
        <fullName evidence="1">Uncharacterized protein</fullName>
    </submittedName>
</protein>
<evidence type="ECO:0000313" key="1">
    <source>
        <dbReference type="EMBL" id="KAG5571873.1"/>
    </source>
</evidence>
<dbReference type="Proteomes" id="UP000824120">
    <property type="component" value="Chromosome 12"/>
</dbReference>
<sequence>MAEKTMKRRPEDRLMHAANHRKALSSPKEKIKSAMKRISWRVAEQFRKAVLYRPLIHNVKMLKARAERR</sequence>
<gene>
    <name evidence="1" type="ORF">H5410_061639</name>
</gene>
<proteinExistence type="predicted"/>
<dbReference type="EMBL" id="JACXVP010000012">
    <property type="protein sequence ID" value="KAG5571873.1"/>
    <property type="molecule type" value="Genomic_DNA"/>
</dbReference>
<name>A0A9J5W8J9_SOLCO</name>
<accession>A0A9J5W8J9</accession>
<organism evidence="1 2">
    <name type="scientific">Solanum commersonii</name>
    <name type="common">Commerson's wild potato</name>
    <name type="synonym">Commerson's nightshade</name>
    <dbReference type="NCBI Taxonomy" id="4109"/>
    <lineage>
        <taxon>Eukaryota</taxon>
        <taxon>Viridiplantae</taxon>
        <taxon>Streptophyta</taxon>
        <taxon>Embryophyta</taxon>
        <taxon>Tracheophyta</taxon>
        <taxon>Spermatophyta</taxon>
        <taxon>Magnoliopsida</taxon>
        <taxon>eudicotyledons</taxon>
        <taxon>Gunneridae</taxon>
        <taxon>Pentapetalae</taxon>
        <taxon>asterids</taxon>
        <taxon>lamiids</taxon>
        <taxon>Solanales</taxon>
        <taxon>Solanaceae</taxon>
        <taxon>Solanoideae</taxon>
        <taxon>Solaneae</taxon>
        <taxon>Solanum</taxon>
    </lineage>
</organism>
<dbReference type="AlphaFoldDB" id="A0A9J5W8J9"/>